<feature type="binding site" evidence="3">
    <location>
        <position position="81"/>
    </location>
    <ligand>
        <name>ATP</name>
        <dbReference type="ChEBI" id="CHEBI:30616"/>
    </ligand>
</feature>
<keyword evidence="6" id="KW-0808">Transferase</keyword>
<dbReference type="InterPro" id="IPR017441">
    <property type="entry name" value="Protein_kinase_ATP_BS"/>
</dbReference>
<dbReference type="GO" id="GO:0005524">
    <property type="term" value="F:ATP binding"/>
    <property type="evidence" value="ECO:0007669"/>
    <property type="project" value="UniProtKB-UniRule"/>
</dbReference>
<proteinExistence type="predicted"/>
<keyword evidence="2 3" id="KW-0067">ATP-binding</keyword>
<dbReference type="GO" id="GO:0004672">
    <property type="term" value="F:protein kinase activity"/>
    <property type="evidence" value="ECO:0007669"/>
    <property type="project" value="InterPro"/>
</dbReference>
<feature type="region of interest" description="Disordered" evidence="4">
    <location>
        <begin position="471"/>
        <end position="529"/>
    </location>
</feature>
<feature type="domain" description="Protein kinase" evidence="5">
    <location>
        <begin position="52"/>
        <end position="366"/>
    </location>
</feature>
<dbReference type="PROSITE" id="PS50011">
    <property type="entry name" value="PROTEIN_KINASE_DOM"/>
    <property type="match status" value="1"/>
</dbReference>
<dbReference type="SMART" id="SM00220">
    <property type="entry name" value="S_TKc"/>
    <property type="match status" value="1"/>
</dbReference>
<gene>
    <name evidence="6" type="ORF">BDU57DRAFT_518355</name>
</gene>
<dbReference type="Pfam" id="PF00069">
    <property type="entry name" value="Pkinase"/>
    <property type="match status" value="1"/>
</dbReference>
<keyword evidence="6" id="KW-0418">Kinase</keyword>
<dbReference type="InterPro" id="IPR011009">
    <property type="entry name" value="Kinase-like_dom_sf"/>
</dbReference>
<dbReference type="Proteomes" id="UP000800096">
    <property type="component" value="Unassembled WGS sequence"/>
</dbReference>
<accession>A0A6A5QIW6</accession>
<keyword evidence="7" id="KW-1185">Reference proteome</keyword>
<evidence type="ECO:0000256" key="2">
    <source>
        <dbReference type="ARBA" id="ARBA00022840"/>
    </source>
</evidence>
<evidence type="ECO:0000259" key="5">
    <source>
        <dbReference type="PROSITE" id="PS50011"/>
    </source>
</evidence>
<evidence type="ECO:0000313" key="6">
    <source>
        <dbReference type="EMBL" id="KAF1915403.1"/>
    </source>
</evidence>
<sequence>MGHGGTFLLDNDDELYISESVSLVFNSLQPIGEAQFTPIQKREKAIFAEDYLITSRLLGQGGYGVVLIGVDQATQRQLACKIIRLDHLYEKPHIPNLRLPTGPHEQKAQVGKKRWPTRVAACFREFDILKELSHPNIVGIEKVFWSNNTIYLFQELVTGGDLFSFLEYKGGRLDNALAVVIVRQVLLGIEYLHAQGIVHRDLKPDNILMASLEDGARVVITDFGNARFLPDAKHVSTERSARCQRMFSTVGTLEYAAPEIHRMNPTIPAGEGYSKSIDMWSIGSITAALLSGEAIFTNRAHPQYYDNPRFVIVSLAAQCDLSILDEDYHPVWGQVEQLPKDFIKRLLVLEEDERMTASGALAHMWLANDCYVDDLEDLYARSIRGWQPRSASSQLVERISQRLPDLTAVGLPGQAMNQDTVSRYFHASEQQMTQSIMQTLSTSKHRCARTSLPSITDDYANRNFQFASEIAPSSFDTNNADSPHEADRASSRIQPRQQRVSRQSETAQHGEYELDNSGNASAQASDVNVERQHAKCELAASGEYSTARGDEQSESYGSTESLNNVMDVAYSQHPVRLHAPNAQRQDSSEQNFVQEIHAEADAGLTAEESYQHTQYQEEYREHYMPDEEQASVLVYETPPEGLAHH</sequence>
<dbReference type="Gene3D" id="3.30.200.20">
    <property type="entry name" value="Phosphorylase Kinase, domain 1"/>
    <property type="match status" value="1"/>
</dbReference>
<name>A0A6A5QIW6_AMPQU</name>
<dbReference type="AlphaFoldDB" id="A0A6A5QIW6"/>
<evidence type="ECO:0000256" key="4">
    <source>
        <dbReference type="SAM" id="MobiDB-lite"/>
    </source>
</evidence>
<dbReference type="PANTHER" id="PTHR24347">
    <property type="entry name" value="SERINE/THREONINE-PROTEIN KINASE"/>
    <property type="match status" value="1"/>
</dbReference>
<dbReference type="SUPFAM" id="SSF56112">
    <property type="entry name" value="Protein kinase-like (PK-like)"/>
    <property type="match status" value="1"/>
</dbReference>
<keyword evidence="1 3" id="KW-0547">Nucleotide-binding</keyword>
<organism evidence="6 7">
    <name type="scientific">Ampelomyces quisqualis</name>
    <name type="common">Powdery mildew agent</name>
    <dbReference type="NCBI Taxonomy" id="50730"/>
    <lineage>
        <taxon>Eukaryota</taxon>
        <taxon>Fungi</taxon>
        <taxon>Dikarya</taxon>
        <taxon>Ascomycota</taxon>
        <taxon>Pezizomycotina</taxon>
        <taxon>Dothideomycetes</taxon>
        <taxon>Pleosporomycetidae</taxon>
        <taxon>Pleosporales</taxon>
        <taxon>Pleosporineae</taxon>
        <taxon>Phaeosphaeriaceae</taxon>
        <taxon>Ampelomyces</taxon>
    </lineage>
</organism>
<dbReference type="EMBL" id="ML979136">
    <property type="protein sequence ID" value="KAF1915403.1"/>
    <property type="molecule type" value="Genomic_DNA"/>
</dbReference>
<dbReference type="Gene3D" id="1.10.510.10">
    <property type="entry name" value="Transferase(Phosphotransferase) domain 1"/>
    <property type="match status" value="1"/>
</dbReference>
<dbReference type="InterPro" id="IPR008271">
    <property type="entry name" value="Ser/Thr_kinase_AS"/>
</dbReference>
<feature type="compositionally biased region" description="Polar residues" evidence="4">
    <location>
        <begin position="491"/>
        <end position="507"/>
    </location>
</feature>
<dbReference type="OrthoDB" id="74764at2759"/>
<evidence type="ECO:0000256" key="3">
    <source>
        <dbReference type="PROSITE-ProRule" id="PRU10141"/>
    </source>
</evidence>
<dbReference type="FunFam" id="3.30.200.20:FF:001251">
    <property type="entry name" value="Protein kinase, putative"/>
    <property type="match status" value="1"/>
</dbReference>
<dbReference type="InterPro" id="IPR000719">
    <property type="entry name" value="Prot_kinase_dom"/>
</dbReference>
<evidence type="ECO:0000313" key="7">
    <source>
        <dbReference type="Proteomes" id="UP000800096"/>
    </source>
</evidence>
<feature type="compositionally biased region" description="Polar residues" evidence="4">
    <location>
        <begin position="516"/>
        <end position="526"/>
    </location>
</feature>
<dbReference type="PROSITE" id="PS00108">
    <property type="entry name" value="PROTEIN_KINASE_ST"/>
    <property type="match status" value="1"/>
</dbReference>
<reference evidence="6" key="1">
    <citation type="journal article" date="2020" name="Stud. Mycol.">
        <title>101 Dothideomycetes genomes: a test case for predicting lifestyles and emergence of pathogens.</title>
        <authorList>
            <person name="Haridas S."/>
            <person name="Albert R."/>
            <person name="Binder M."/>
            <person name="Bloem J."/>
            <person name="Labutti K."/>
            <person name="Salamov A."/>
            <person name="Andreopoulos B."/>
            <person name="Baker S."/>
            <person name="Barry K."/>
            <person name="Bills G."/>
            <person name="Bluhm B."/>
            <person name="Cannon C."/>
            <person name="Castanera R."/>
            <person name="Culley D."/>
            <person name="Daum C."/>
            <person name="Ezra D."/>
            <person name="Gonzalez J."/>
            <person name="Henrissat B."/>
            <person name="Kuo A."/>
            <person name="Liang C."/>
            <person name="Lipzen A."/>
            <person name="Lutzoni F."/>
            <person name="Magnuson J."/>
            <person name="Mondo S."/>
            <person name="Nolan M."/>
            <person name="Ohm R."/>
            <person name="Pangilinan J."/>
            <person name="Park H.-J."/>
            <person name="Ramirez L."/>
            <person name="Alfaro M."/>
            <person name="Sun H."/>
            <person name="Tritt A."/>
            <person name="Yoshinaga Y."/>
            <person name="Zwiers L.-H."/>
            <person name="Turgeon B."/>
            <person name="Goodwin S."/>
            <person name="Spatafora J."/>
            <person name="Crous P."/>
            <person name="Grigoriev I."/>
        </authorList>
    </citation>
    <scope>NUCLEOTIDE SEQUENCE</scope>
    <source>
        <strain evidence="6">HMLAC05119</strain>
    </source>
</reference>
<evidence type="ECO:0000256" key="1">
    <source>
        <dbReference type="ARBA" id="ARBA00022741"/>
    </source>
</evidence>
<protein>
    <submittedName>
        <fullName evidence="6">Kinase-like domain-containing protein</fullName>
    </submittedName>
</protein>
<dbReference type="PROSITE" id="PS00107">
    <property type="entry name" value="PROTEIN_KINASE_ATP"/>
    <property type="match status" value="1"/>
</dbReference>